<dbReference type="AlphaFoldDB" id="A0A6J4NL55"/>
<accession>A0A6J4NL55</accession>
<evidence type="ECO:0000313" key="2">
    <source>
        <dbReference type="EMBL" id="CAA9388888.1"/>
    </source>
</evidence>
<dbReference type="Pfam" id="PF19382">
    <property type="entry name" value="DUF5957"/>
    <property type="match status" value="1"/>
</dbReference>
<keyword evidence="1" id="KW-0472">Membrane</keyword>
<gene>
    <name evidence="2" type="ORF">AVDCRST_MAG01-01-394</name>
</gene>
<dbReference type="InterPro" id="IPR046001">
    <property type="entry name" value="DUF5957"/>
</dbReference>
<evidence type="ECO:0000256" key="1">
    <source>
        <dbReference type="SAM" id="Phobius"/>
    </source>
</evidence>
<keyword evidence="1" id="KW-1133">Transmembrane helix</keyword>
<feature type="transmembrane region" description="Helical" evidence="1">
    <location>
        <begin position="44"/>
        <end position="67"/>
    </location>
</feature>
<organism evidence="2">
    <name type="scientific">uncultured Rubrobacteraceae bacterium</name>
    <dbReference type="NCBI Taxonomy" id="349277"/>
    <lineage>
        <taxon>Bacteria</taxon>
        <taxon>Bacillati</taxon>
        <taxon>Actinomycetota</taxon>
        <taxon>Rubrobacteria</taxon>
        <taxon>Rubrobacterales</taxon>
        <taxon>Rubrobacteraceae</taxon>
        <taxon>environmental samples</taxon>
    </lineage>
</organism>
<reference evidence="2" key="1">
    <citation type="submission" date="2020-02" db="EMBL/GenBank/DDBJ databases">
        <authorList>
            <person name="Meier V. D."/>
        </authorList>
    </citation>
    <scope>NUCLEOTIDE SEQUENCE</scope>
    <source>
        <strain evidence="2">AVDCRST_MAG01</strain>
    </source>
</reference>
<keyword evidence="1" id="KW-0812">Transmembrane</keyword>
<sequence length="74" mass="7683">MLMRKPGVAFIGLIGGLLVGFLIHEVIARIAMSAGSGQLPDSLALALVMGFLTPALAIVGAVVALVIDGRMRRR</sequence>
<proteinExistence type="predicted"/>
<dbReference type="EMBL" id="CADCUW010000059">
    <property type="protein sequence ID" value="CAA9388888.1"/>
    <property type="molecule type" value="Genomic_DNA"/>
</dbReference>
<protein>
    <submittedName>
        <fullName evidence="2">Uncharacterized protein</fullName>
    </submittedName>
</protein>
<name>A0A6J4NL55_9ACTN</name>